<dbReference type="PANTHER" id="PTHR32089">
    <property type="entry name" value="METHYL-ACCEPTING CHEMOTAXIS PROTEIN MCPB"/>
    <property type="match status" value="1"/>
</dbReference>
<dbReference type="SUPFAM" id="SSF53822">
    <property type="entry name" value="Periplasmic binding protein-like I"/>
    <property type="match status" value="1"/>
</dbReference>
<dbReference type="InterPro" id="IPR025997">
    <property type="entry name" value="SBP_2_dom"/>
</dbReference>
<comment type="similarity">
    <text evidence="2">Belongs to the methyl-accepting chemotaxis (MCP) protein family.</text>
</comment>
<dbReference type="InterPro" id="IPR004090">
    <property type="entry name" value="Chemotax_Me-accpt_rcpt"/>
</dbReference>
<dbReference type="GO" id="GO:0007165">
    <property type="term" value="P:signal transduction"/>
    <property type="evidence" value="ECO:0007669"/>
    <property type="project" value="UniProtKB-KW"/>
</dbReference>
<dbReference type="SMART" id="SM00283">
    <property type="entry name" value="MA"/>
    <property type="match status" value="1"/>
</dbReference>
<dbReference type="Proteomes" id="UP000229740">
    <property type="component" value="Unassembled WGS sequence"/>
</dbReference>
<dbReference type="AlphaFoldDB" id="A0A2G6E819"/>
<dbReference type="Pfam" id="PF00015">
    <property type="entry name" value="MCPsignal"/>
    <property type="match status" value="1"/>
</dbReference>
<dbReference type="SUPFAM" id="SSF58104">
    <property type="entry name" value="Methyl-accepting chemotaxis protein (MCP) signaling domain"/>
    <property type="match status" value="1"/>
</dbReference>
<keyword evidence="4" id="KW-0472">Membrane</keyword>
<dbReference type="InterPro" id="IPR004089">
    <property type="entry name" value="MCPsignal_dom"/>
</dbReference>
<keyword evidence="4" id="KW-1133">Transmembrane helix</keyword>
<dbReference type="PANTHER" id="PTHR32089:SF112">
    <property type="entry name" value="LYSOZYME-LIKE PROTEIN-RELATED"/>
    <property type="match status" value="1"/>
</dbReference>
<comment type="caution">
    <text evidence="6">The sequence shown here is derived from an EMBL/GenBank/DDBJ whole genome shotgun (WGS) entry which is preliminary data.</text>
</comment>
<dbReference type="PRINTS" id="PR00260">
    <property type="entry name" value="CHEMTRNSDUCR"/>
</dbReference>
<evidence type="ECO:0000256" key="2">
    <source>
        <dbReference type="ARBA" id="ARBA00029447"/>
    </source>
</evidence>
<dbReference type="InterPro" id="IPR028082">
    <property type="entry name" value="Peripla_BP_I"/>
</dbReference>
<name>A0A2G6E819_9BACT</name>
<dbReference type="GO" id="GO:0006935">
    <property type="term" value="P:chemotaxis"/>
    <property type="evidence" value="ECO:0007669"/>
    <property type="project" value="InterPro"/>
</dbReference>
<gene>
    <name evidence="6" type="ORF">CSB45_03875</name>
</gene>
<feature type="transmembrane region" description="Helical" evidence="4">
    <location>
        <begin position="44"/>
        <end position="64"/>
    </location>
</feature>
<evidence type="ECO:0000256" key="4">
    <source>
        <dbReference type="SAM" id="Phobius"/>
    </source>
</evidence>
<dbReference type="PROSITE" id="PS50111">
    <property type="entry name" value="CHEMOTAXIS_TRANSDUC_2"/>
    <property type="match status" value="1"/>
</dbReference>
<evidence type="ECO:0000256" key="1">
    <source>
        <dbReference type="ARBA" id="ARBA00023224"/>
    </source>
</evidence>
<proteinExistence type="inferred from homology"/>
<dbReference type="EMBL" id="PDPS01000023">
    <property type="protein sequence ID" value="PID58215.1"/>
    <property type="molecule type" value="Genomic_DNA"/>
</dbReference>
<feature type="domain" description="Methyl-accepting transducer" evidence="5">
    <location>
        <begin position="307"/>
        <end position="509"/>
    </location>
</feature>
<accession>A0A2G6E819</accession>
<dbReference type="Gene3D" id="3.40.50.2300">
    <property type="match status" value="2"/>
</dbReference>
<keyword evidence="1 3" id="KW-0807">Transducer</keyword>
<evidence type="ECO:0000313" key="7">
    <source>
        <dbReference type="Proteomes" id="UP000229740"/>
    </source>
</evidence>
<evidence type="ECO:0000256" key="3">
    <source>
        <dbReference type="PROSITE-ProRule" id="PRU00284"/>
    </source>
</evidence>
<dbReference type="GO" id="GO:0016020">
    <property type="term" value="C:membrane"/>
    <property type="evidence" value="ECO:0007669"/>
    <property type="project" value="InterPro"/>
</dbReference>
<sequence length="908" mass="100589">MMKSSRRLMLILSALSIVPLLFATAIFGISFWLGAPSKTLLEILNIPILSILLLLALVGCIAFASSLSRRIHEQLTFLSRLGEFMGKGTLPSDFREQQLYEELRPLYQHLINHATFHEDINVYLKNLLEGSPCSAMELHSNDADCSHALNAFISRFCDIQQVLQAIGERNLALLEEMDEKTLGTLLSPHDLITELRNLSSEAQFYIEKLLRAASQIGSISNQSSQDTVSVSRRVNEILEATLKMTNTMQTLTASAHDQSAPREEHEHAHTVQEITNAVKRITSELGELDDLLTKHPAALEMPGNIHSSLERIHNTNTRIRTDAERSSQLTQKATKLVCAGQTMMEQTVTGLRATKESLNDFFEIVGSVGERSEEISEILKTIADVADHTNLLAINAAIIAAHAGEHGRDFAGIADEIGNVAERTKASVDELESLLQHIRADFQGAAQAMNSSSEAISEGLNCSLQARKALETIASNFHDGTNIALKLADSVVQHTQEYDDLRQVVTEQDDFNSMRQDEFSHILSHLLRLVGRIRDISAVQAEVEIQLSERNARFERFKKEIGHTAEQHIITGQQLLEATGYVQKLTQRTTFGIEKAIQLSKELVTLGGHLAFTVGEFPLSGPHRSAFQVDMPCIGVVKRNADDFFNIMLQSVKSEAIRHGLDVIELDSNNEATRQVENVNILLKQPFIQGVILCPTDINAAKKLVQKGSAQGIAFVAADGTIATTLSAQSNNLEGGQNAAKLFMRHLQPNTLIAIFTERSIESMTTRTLGFQQKAEQYPFDLIEIYCDMSSSESLRNSLKTALEETSGLQGIFLTNEELTCAYLDLLHEGQLSDHSFLAVGYDRTPVIEQAILDGEMLGAITQQPDKIGRQAFNLLYKLINKQIQLDDIEERTIYLATKIISKETLSA</sequence>
<organism evidence="6 7">
    <name type="scientific">candidate division KSB3 bacterium</name>
    <dbReference type="NCBI Taxonomy" id="2044937"/>
    <lineage>
        <taxon>Bacteria</taxon>
        <taxon>candidate division KSB3</taxon>
    </lineage>
</organism>
<dbReference type="GO" id="GO:0004888">
    <property type="term" value="F:transmembrane signaling receptor activity"/>
    <property type="evidence" value="ECO:0007669"/>
    <property type="project" value="InterPro"/>
</dbReference>
<evidence type="ECO:0000313" key="6">
    <source>
        <dbReference type="EMBL" id="PID58215.1"/>
    </source>
</evidence>
<dbReference type="Pfam" id="PF13407">
    <property type="entry name" value="Peripla_BP_4"/>
    <property type="match status" value="1"/>
</dbReference>
<keyword evidence="4" id="KW-0812">Transmembrane</keyword>
<reference evidence="6 7" key="1">
    <citation type="submission" date="2017-10" db="EMBL/GenBank/DDBJ databases">
        <title>Novel microbial diversity and functional potential in the marine mammal oral microbiome.</title>
        <authorList>
            <person name="Dudek N.K."/>
            <person name="Sun C.L."/>
            <person name="Burstein D."/>
            <person name="Kantor R.S."/>
            <person name="Aliaga Goltsman D.S."/>
            <person name="Bik E.M."/>
            <person name="Thomas B.C."/>
            <person name="Banfield J.F."/>
            <person name="Relman D.A."/>
        </authorList>
    </citation>
    <scope>NUCLEOTIDE SEQUENCE [LARGE SCALE GENOMIC DNA]</scope>
    <source>
        <strain evidence="6">DOLZORAL124_49_17</strain>
    </source>
</reference>
<evidence type="ECO:0000259" key="5">
    <source>
        <dbReference type="PROSITE" id="PS50111"/>
    </source>
</evidence>
<protein>
    <recommendedName>
        <fullName evidence="5">Methyl-accepting transducer domain-containing protein</fullName>
    </recommendedName>
</protein>
<dbReference type="Gene3D" id="1.10.287.950">
    <property type="entry name" value="Methyl-accepting chemotaxis protein"/>
    <property type="match status" value="1"/>
</dbReference>